<evidence type="ECO:0000256" key="8">
    <source>
        <dbReference type="ARBA" id="ARBA00049929"/>
    </source>
</evidence>
<dbReference type="RefSeq" id="WP_154572149.1">
    <property type="nucleotide sequence ID" value="NZ_JAXDSY010000001.1"/>
</dbReference>
<evidence type="ECO:0000256" key="9">
    <source>
        <dbReference type="NCBIfam" id="TIGR00233"/>
    </source>
</evidence>
<dbReference type="PROSITE" id="PS00178">
    <property type="entry name" value="AA_TRNA_LIGASE_I"/>
    <property type="match status" value="1"/>
</dbReference>
<dbReference type="InterPro" id="IPR050203">
    <property type="entry name" value="Trp-tRNA_synthetase"/>
</dbReference>
<dbReference type="GO" id="GO:0004830">
    <property type="term" value="F:tryptophan-tRNA ligase activity"/>
    <property type="evidence" value="ECO:0007669"/>
    <property type="project" value="UniProtKB-UniRule"/>
</dbReference>
<dbReference type="FunFam" id="3.40.50.620:FF:000094">
    <property type="entry name" value="Tryptophan--tRNA ligase"/>
    <property type="match status" value="1"/>
</dbReference>
<evidence type="ECO:0000256" key="7">
    <source>
        <dbReference type="ARBA" id="ARBA00023146"/>
    </source>
</evidence>
<evidence type="ECO:0000313" key="11">
    <source>
        <dbReference type="EMBL" id="MST68668.1"/>
    </source>
</evidence>
<dbReference type="CDD" id="cd00806">
    <property type="entry name" value="TrpRS_core"/>
    <property type="match status" value="1"/>
</dbReference>
<gene>
    <name evidence="11" type="primary">trpS</name>
    <name evidence="11" type="ORF">FYJ66_03565</name>
</gene>
<dbReference type="GO" id="GO:0005829">
    <property type="term" value="C:cytosol"/>
    <property type="evidence" value="ECO:0007669"/>
    <property type="project" value="TreeGrafter"/>
</dbReference>
<dbReference type="InterPro" id="IPR014729">
    <property type="entry name" value="Rossmann-like_a/b/a_fold"/>
</dbReference>
<dbReference type="InterPro" id="IPR001412">
    <property type="entry name" value="aa-tRNA-synth_I_CS"/>
</dbReference>
<reference evidence="11" key="1">
    <citation type="submission" date="2019-09" db="EMBL/GenBank/DDBJ databases">
        <title>In-depth cultivation of the pig gut microbiome towards novel bacterial diversity and tailored functional studies.</title>
        <authorList>
            <person name="Wylensek D."/>
            <person name="Hitch T.C.A."/>
            <person name="Clavel T."/>
        </authorList>
    </citation>
    <scope>NUCLEOTIDE SEQUENCE</scope>
    <source>
        <strain evidence="11">RF-744-FAT-WT-3</strain>
    </source>
</reference>
<dbReference type="SUPFAM" id="SSF52374">
    <property type="entry name" value="Nucleotidylyl transferase"/>
    <property type="match status" value="1"/>
</dbReference>
<dbReference type="PRINTS" id="PR01039">
    <property type="entry name" value="TRNASYNTHTRP"/>
</dbReference>
<keyword evidence="3 10" id="KW-0436">Ligase</keyword>
<sequence>MSGKIMLTGDRPSGKLHIGHYVGSLKQRIELQNDPDFDKMFIMLADIQALTDNFDNPEKVRDSVFQCTLDYLSVGIDPKKTTILIQSEIPELHELTMFFMNLVTVARVQRNPTVKNEIKLRGFEANVPVGFFTYPISQASDITGFNATVVPVGEDQEPMLEQCREIVRKFNATYGAELNEPEIYLPKNQAALRLPGTDGQAKMSKSLGNTIYLSDPEDVLKTKIMGMYTDPEHLKVSDPGHVEGNTVFTYLDVFCKDEDFQKYLPEYKNLDELKDHYRRGGLGDVKVKKFLFHVMNDFLTPIRERRAYYEARPELVVQILKEGTAEARAEVQKVLQYCKHCMKIDYFEAWDEKYGTDK</sequence>
<dbReference type="GO" id="GO:0005524">
    <property type="term" value="F:ATP binding"/>
    <property type="evidence" value="ECO:0007669"/>
    <property type="project" value="UniProtKB-KW"/>
</dbReference>
<keyword evidence="4 10" id="KW-0547">Nucleotide-binding</keyword>
<proteinExistence type="inferred from homology"/>
<accession>A0A6A8M833</accession>
<dbReference type="PANTHER" id="PTHR43766">
    <property type="entry name" value="TRYPTOPHAN--TRNA LIGASE, MITOCHONDRIAL"/>
    <property type="match status" value="1"/>
</dbReference>
<evidence type="ECO:0000256" key="10">
    <source>
        <dbReference type="RuleBase" id="RU363036"/>
    </source>
</evidence>
<name>A0A6A8M833_9FIRM</name>
<evidence type="ECO:0000256" key="6">
    <source>
        <dbReference type="ARBA" id="ARBA00022917"/>
    </source>
</evidence>
<dbReference type="InterPro" id="IPR002305">
    <property type="entry name" value="aa-tRNA-synth_Ic"/>
</dbReference>
<evidence type="ECO:0000256" key="5">
    <source>
        <dbReference type="ARBA" id="ARBA00022840"/>
    </source>
</evidence>
<comment type="caution">
    <text evidence="11">The sequence shown here is derived from an EMBL/GenBank/DDBJ whole genome shotgun (WGS) entry which is preliminary data.</text>
</comment>
<evidence type="ECO:0000256" key="1">
    <source>
        <dbReference type="ARBA" id="ARBA00005594"/>
    </source>
</evidence>
<keyword evidence="5 10" id="KW-0067">ATP-binding</keyword>
<dbReference type="GO" id="GO:0006436">
    <property type="term" value="P:tryptophanyl-tRNA aminoacylation"/>
    <property type="evidence" value="ECO:0007669"/>
    <property type="project" value="UniProtKB-UniRule"/>
</dbReference>
<dbReference type="InterPro" id="IPR002306">
    <property type="entry name" value="Trp-tRNA-ligase"/>
</dbReference>
<keyword evidence="6 10" id="KW-0648">Protein biosynthesis</keyword>
<dbReference type="NCBIfam" id="TIGR00233">
    <property type="entry name" value="trpS"/>
    <property type="match status" value="1"/>
</dbReference>
<dbReference type="Pfam" id="PF00579">
    <property type="entry name" value="tRNA-synt_1b"/>
    <property type="match status" value="1"/>
</dbReference>
<protein>
    <recommendedName>
        <fullName evidence="2 9">Tryptophan--tRNA ligase</fullName>
        <ecNumber evidence="2 9">6.1.1.2</ecNumber>
    </recommendedName>
</protein>
<evidence type="ECO:0000256" key="3">
    <source>
        <dbReference type="ARBA" id="ARBA00022598"/>
    </source>
</evidence>
<dbReference type="Gene3D" id="1.10.240.10">
    <property type="entry name" value="Tyrosyl-Transfer RNA Synthetase"/>
    <property type="match status" value="1"/>
</dbReference>
<organism evidence="11">
    <name type="scientific">Baileyella intestinalis</name>
    <dbReference type="NCBI Taxonomy" id="2606709"/>
    <lineage>
        <taxon>Bacteria</taxon>
        <taxon>Bacillati</taxon>
        <taxon>Bacillota</taxon>
        <taxon>Clostridia</taxon>
        <taxon>Peptostreptococcales</taxon>
        <taxon>Anaerovoracaceae</taxon>
        <taxon>Baileyella</taxon>
    </lineage>
</organism>
<dbReference type="EC" id="6.1.1.2" evidence="2 9"/>
<dbReference type="EMBL" id="VUNB01000003">
    <property type="protein sequence ID" value="MST68668.1"/>
    <property type="molecule type" value="Genomic_DNA"/>
</dbReference>
<comment type="catalytic activity">
    <reaction evidence="8">
        <text>tRNA(Trp) + L-tryptophan + ATP = L-tryptophyl-tRNA(Trp) + AMP + diphosphate + H(+)</text>
        <dbReference type="Rhea" id="RHEA:24080"/>
        <dbReference type="Rhea" id="RHEA-COMP:9671"/>
        <dbReference type="Rhea" id="RHEA-COMP:9705"/>
        <dbReference type="ChEBI" id="CHEBI:15378"/>
        <dbReference type="ChEBI" id="CHEBI:30616"/>
        <dbReference type="ChEBI" id="CHEBI:33019"/>
        <dbReference type="ChEBI" id="CHEBI:57912"/>
        <dbReference type="ChEBI" id="CHEBI:78442"/>
        <dbReference type="ChEBI" id="CHEBI:78535"/>
        <dbReference type="ChEBI" id="CHEBI:456215"/>
        <dbReference type="EC" id="6.1.1.2"/>
    </reaction>
</comment>
<dbReference type="AlphaFoldDB" id="A0A6A8M833"/>
<dbReference type="Gene3D" id="3.40.50.620">
    <property type="entry name" value="HUPs"/>
    <property type="match status" value="1"/>
</dbReference>
<evidence type="ECO:0000256" key="4">
    <source>
        <dbReference type="ARBA" id="ARBA00022741"/>
    </source>
</evidence>
<dbReference type="FunFam" id="1.10.240.10:FF:000005">
    <property type="entry name" value="Tryptophan--tRNA ligase"/>
    <property type="match status" value="1"/>
</dbReference>
<comment type="similarity">
    <text evidence="1 10">Belongs to the class-I aminoacyl-tRNA synthetase family.</text>
</comment>
<dbReference type="PANTHER" id="PTHR43766:SF1">
    <property type="entry name" value="TRYPTOPHAN--TRNA LIGASE, MITOCHONDRIAL"/>
    <property type="match status" value="1"/>
</dbReference>
<evidence type="ECO:0000256" key="2">
    <source>
        <dbReference type="ARBA" id="ARBA00013161"/>
    </source>
</evidence>
<keyword evidence="7 10" id="KW-0030">Aminoacyl-tRNA synthetase</keyword>